<organism evidence="1 2">
    <name type="scientific">Globodera rostochiensis</name>
    <name type="common">Golden nematode worm</name>
    <name type="synonym">Heterodera rostochiensis</name>
    <dbReference type="NCBI Taxonomy" id="31243"/>
    <lineage>
        <taxon>Eukaryota</taxon>
        <taxon>Metazoa</taxon>
        <taxon>Ecdysozoa</taxon>
        <taxon>Nematoda</taxon>
        <taxon>Chromadorea</taxon>
        <taxon>Rhabditida</taxon>
        <taxon>Tylenchina</taxon>
        <taxon>Tylenchomorpha</taxon>
        <taxon>Tylenchoidea</taxon>
        <taxon>Heteroderidae</taxon>
        <taxon>Heteroderinae</taxon>
        <taxon>Globodera</taxon>
    </lineage>
</organism>
<proteinExistence type="predicted"/>
<sequence>MSFSTESTDGVGTTADQGNLWTTSTNLDLSEEVRLLRARIAQLEHPQTTNLPASSSAAFNLVAQNGNYCSGLSFLARMVVPSCRVIMPRVLCCLCGSTPSSAVDSRRSRALRVAVFALPSDDRCDDWNDWSSVLRVNDWAVYKMLLTMP</sequence>
<dbReference type="Proteomes" id="UP000887572">
    <property type="component" value="Unplaced"/>
</dbReference>
<dbReference type="AlphaFoldDB" id="A0A914HIP2"/>
<name>A0A914HIP2_GLORO</name>
<evidence type="ECO:0000313" key="1">
    <source>
        <dbReference type="Proteomes" id="UP000887572"/>
    </source>
</evidence>
<accession>A0A914HIP2</accession>
<keyword evidence="1" id="KW-1185">Reference proteome</keyword>
<protein>
    <submittedName>
        <fullName evidence="2">Uncharacterized protein</fullName>
    </submittedName>
</protein>
<dbReference type="WBParaSite" id="Gr19_v10_g16998.t1">
    <property type="protein sequence ID" value="Gr19_v10_g16998.t1"/>
    <property type="gene ID" value="Gr19_v10_g16998"/>
</dbReference>
<reference evidence="2" key="1">
    <citation type="submission" date="2022-11" db="UniProtKB">
        <authorList>
            <consortium name="WormBaseParasite"/>
        </authorList>
    </citation>
    <scope>IDENTIFICATION</scope>
</reference>
<evidence type="ECO:0000313" key="2">
    <source>
        <dbReference type="WBParaSite" id="Gr19_v10_g16998.t1"/>
    </source>
</evidence>